<name>A0A1F5YX37_9BACT</name>
<dbReference type="InterPro" id="IPR010432">
    <property type="entry name" value="RDD"/>
</dbReference>
<evidence type="ECO:0000256" key="4">
    <source>
        <dbReference type="ARBA" id="ARBA00022989"/>
    </source>
</evidence>
<accession>A0A1F5YX37</accession>
<dbReference type="GO" id="GO:0005886">
    <property type="term" value="C:plasma membrane"/>
    <property type="evidence" value="ECO:0007669"/>
    <property type="project" value="UniProtKB-SubCell"/>
</dbReference>
<keyword evidence="3 7" id="KW-0812">Transmembrane</keyword>
<gene>
    <name evidence="9" type="ORF">A3F83_03500</name>
</gene>
<evidence type="ECO:0000313" key="10">
    <source>
        <dbReference type="Proteomes" id="UP000179129"/>
    </source>
</evidence>
<reference evidence="9 10" key="1">
    <citation type="journal article" date="2016" name="Nat. Commun.">
        <title>Thousands of microbial genomes shed light on interconnected biogeochemical processes in an aquifer system.</title>
        <authorList>
            <person name="Anantharaman K."/>
            <person name="Brown C.T."/>
            <person name="Hug L.A."/>
            <person name="Sharon I."/>
            <person name="Castelle C.J."/>
            <person name="Probst A.J."/>
            <person name="Thomas B.C."/>
            <person name="Singh A."/>
            <person name="Wilkins M.J."/>
            <person name="Karaoz U."/>
            <person name="Brodie E.L."/>
            <person name="Williams K.H."/>
            <person name="Hubbard S.S."/>
            <person name="Banfield J.F."/>
        </authorList>
    </citation>
    <scope>NUCLEOTIDE SEQUENCE [LARGE SCALE GENOMIC DNA]</scope>
</reference>
<comment type="subcellular location">
    <subcellularLocation>
        <location evidence="1">Cell membrane</location>
        <topology evidence="1">Multi-pass membrane protein</topology>
    </subcellularLocation>
</comment>
<sequence length="199" mass="21986">MLPTRYASFFKRLVAHILDVLFATTISGIIVIPLGILGFGGTLFSGLMFHHWWPFEPHFNAWDFLKGMMVTLPIAGILIGALVFTVLYWFYFAIFESGPRQATPGKMLVGVFVTDQFGRRISFPRALGRTVGKVLSHMFCYLGYLAALFSQRNQALHDMLAGTLVLEPEYPPPPMVSYNSQAGSTPPPTVSGPVGQQNA</sequence>
<feature type="transmembrane region" description="Helical" evidence="7">
    <location>
        <begin position="20"/>
        <end position="49"/>
    </location>
</feature>
<organism evidence="9 10">
    <name type="scientific">Candidatus Glassbacteria bacterium RIFCSPLOWO2_12_FULL_58_11</name>
    <dbReference type="NCBI Taxonomy" id="1817867"/>
    <lineage>
        <taxon>Bacteria</taxon>
        <taxon>Candidatus Glassiibacteriota</taxon>
    </lineage>
</organism>
<feature type="transmembrane region" description="Helical" evidence="7">
    <location>
        <begin position="69"/>
        <end position="91"/>
    </location>
</feature>
<evidence type="ECO:0000256" key="6">
    <source>
        <dbReference type="SAM" id="MobiDB-lite"/>
    </source>
</evidence>
<dbReference type="EMBL" id="MFIX01000092">
    <property type="protein sequence ID" value="OGG04758.1"/>
    <property type="molecule type" value="Genomic_DNA"/>
</dbReference>
<keyword evidence="2" id="KW-1003">Cell membrane</keyword>
<dbReference type="InterPro" id="IPR051791">
    <property type="entry name" value="Pra-immunoreactive"/>
</dbReference>
<dbReference type="PANTHER" id="PTHR36115">
    <property type="entry name" value="PROLINE-RICH ANTIGEN HOMOLOG-RELATED"/>
    <property type="match status" value="1"/>
</dbReference>
<evidence type="ECO:0000256" key="2">
    <source>
        <dbReference type="ARBA" id="ARBA00022475"/>
    </source>
</evidence>
<dbReference type="STRING" id="1817867.A3F83_03500"/>
<comment type="caution">
    <text evidence="9">The sequence shown here is derived from an EMBL/GenBank/DDBJ whole genome shotgun (WGS) entry which is preliminary data.</text>
</comment>
<evidence type="ECO:0000256" key="3">
    <source>
        <dbReference type="ARBA" id="ARBA00022692"/>
    </source>
</evidence>
<evidence type="ECO:0000256" key="5">
    <source>
        <dbReference type="ARBA" id="ARBA00023136"/>
    </source>
</evidence>
<keyword evidence="5 7" id="KW-0472">Membrane</keyword>
<dbReference type="Proteomes" id="UP000179129">
    <property type="component" value="Unassembled WGS sequence"/>
</dbReference>
<feature type="domain" description="RDD" evidence="8">
    <location>
        <begin position="6"/>
        <end position="162"/>
    </location>
</feature>
<feature type="region of interest" description="Disordered" evidence="6">
    <location>
        <begin position="175"/>
        <end position="199"/>
    </location>
</feature>
<evidence type="ECO:0000313" key="9">
    <source>
        <dbReference type="EMBL" id="OGG04758.1"/>
    </source>
</evidence>
<proteinExistence type="predicted"/>
<keyword evidence="4 7" id="KW-1133">Transmembrane helix</keyword>
<dbReference type="Pfam" id="PF06271">
    <property type="entry name" value="RDD"/>
    <property type="match status" value="1"/>
</dbReference>
<dbReference type="AlphaFoldDB" id="A0A1F5YX37"/>
<evidence type="ECO:0000256" key="1">
    <source>
        <dbReference type="ARBA" id="ARBA00004651"/>
    </source>
</evidence>
<evidence type="ECO:0000256" key="7">
    <source>
        <dbReference type="SAM" id="Phobius"/>
    </source>
</evidence>
<protein>
    <recommendedName>
        <fullName evidence="8">RDD domain-containing protein</fullName>
    </recommendedName>
</protein>
<evidence type="ECO:0000259" key="8">
    <source>
        <dbReference type="Pfam" id="PF06271"/>
    </source>
</evidence>